<dbReference type="EMBL" id="VEVO01000028">
    <property type="protein sequence ID" value="KAF0022422.1"/>
    <property type="molecule type" value="Genomic_DNA"/>
</dbReference>
<evidence type="ECO:0000256" key="1">
    <source>
        <dbReference type="SAM" id="MobiDB-lite"/>
    </source>
</evidence>
<dbReference type="AlphaFoldDB" id="A0A6A4RTS9"/>
<dbReference type="Proteomes" id="UP000438429">
    <property type="component" value="Unassembled WGS sequence"/>
</dbReference>
<organism evidence="3 4">
    <name type="scientific">Scophthalmus maximus</name>
    <name type="common">Turbot</name>
    <name type="synonym">Psetta maxima</name>
    <dbReference type="NCBI Taxonomy" id="52904"/>
    <lineage>
        <taxon>Eukaryota</taxon>
        <taxon>Metazoa</taxon>
        <taxon>Chordata</taxon>
        <taxon>Craniata</taxon>
        <taxon>Vertebrata</taxon>
        <taxon>Euteleostomi</taxon>
        <taxon>Actinopterygii</taxon>
        <taxon>Neopterygii</taxon>
        <taxon>Teleostei</taxon>
        <taxon>Neoteleostei</taxon>
        <taxon>Acanthomorphata</taxon>
        <taxon>Carangaria</taxon>
        <taxon>Pleuronectiformes</taxon>
        <taxon>Pleuronectoidei</taxon>
        <taxon>Scophthalmidae</taxon>
        <taxon>Scophthalmus</taxon>
    </lineage>
</organism>
<reference evidence="3 4" key="1">
    <citation type="submission" date="2019-06" db="EMBL/GenBank/DDBJ databases">
        <title>Draft genomes of female and male turbot (Scophthalmus maximus).</title>
        <authorList>
            <person name="Xu H."/>
            <person name="Xu X.-W."/>
            <person name="Shao C."/>
            <person name="Chen S."/>
        </authorList>
    </citation>
    <scope>NUCLEOTIDE SEQUENCE [LARGE SCALE GENOMIC DNA]</scope>
    <source>
        <strain evidence="3">Ysfricsl-2016a</strain>
        <tissue evidence="3">Blood</tissue>
    </source>
</reference>
<sequence length="435" mass="49676">MDERNERKLKVKALAFDLPADPLQMCALPVISHTPSAGSPKPLHTYMHVSHKQQTHSSVGSKTEREAYTFLSEVERKIEMRRDREKAQELSRLTQGSGSVCDYAIRFRTLAVEGGWNSTALYDVYLKGLAAPIQDLLVPLDLPPDLDCFVVLAIQTDNRISQLRPQRSGRSVAKERPPRYQTPDLDMIGLVVNFDIEWTQVRAEQRMECIEVRVVHDKQKSLALLEELTRLFCVLHNVFLGSEIVHPYNDAAFLQLCEWTNGEWEYQGSFAAAKLRLAETMSDVLKGNLTWDFKYYMKECVAVWKAIGCQRTQQDDVCETTSEKRVTTVSSEMIKFIDKCAGCFAACHLPLLQTVLQMRANEMDKIKVRHFNNQVAIFKAMMRGWAKHEDKPNPERLLTVLTDANLPVPSQLNEEHTHHSHRVGSQGSRQRPAQR</sequence>
<protein>
    <recommendedName>
        <fullName evidence="2">Retrotransposon gag domain-containing protein</fullName>
    </recommendedName>
</protein>
<proteinExistence type="predicted"/>
<evidence type="ECO:0000313" key="3">
    <source>
        <dbReference type="EMBL" id="KAF0022422.1"/>
    </source>
</evidence>
<feature type="domain" description="Retrotransposon gag" evidence="2">
    <location>
        <begin position="81"/>
        <end position="130"/>
    </location>
</feature>
<evidence type="ECO:0000313" key="4">
    <source>
        <dbReference type="Proteomes" id="UP000438429"/>
    </source>
</evidence>
<feature type="compositionally biased region" description="Polar residues" evidence="1">
    <location>
        <begin position="423"/>
        <end position="435"/>
    </location>
</feature>
<feature type="region of interest" description="Disordered" evidence="1">
    <location>
        <begin position="413"/>
        <end position="435"/>
    </location>
</feature>
<gene>
    <name evidence="3" type="ORF">F2P81_025334</name>
</gene>
<evidence type="ECO:0000259" key="2">
    <source>
        <dbReference type="Pfam" id="PF03732"/>
    </source>
</evidence>
<comment type="caution">
    <text evidence="3">The sequence shown here is derived from an EMBL/GenBank/DDBJ whole genome shotgun (WGS) entry which is preliminary data.</text>
</comment>
<dbReference type="Pfam" id="PF03732">
    <property type="entry name" value="Retrotrans_gag"/>
    <property type="match status" value="1"/>
</dbReference>
<accession>A0A6A4RTS9</accession>
<dbReference type="PANTHER" id="PTHR15503">
    <property type="entry name" value="LDOC1 RELATED"/>
    <property type="match status" value="1"/>
</dbReference>
<dbReference type="InterPro" id="IPR032567">
    <property type="entry name" value="RTL1-rel"/>
</dbReference>
<name>A0A6A4RTS9_SCOMX</name>
<dbReference type="InterPro" id="IPR005162">
    <property type="entry name" value="Retrotrans_gag_dom"/>
</dbReference>
<dbReference type="PANTHER" id="PTHR15503:SF36">
    <property type="entry name" value="RETROTRANSPOSON GAG-LIKE PROTEIN 5"/>
    <property type="match status" value="1"/>
</dbReference>